<dbReference type="EMBL" id="CP012672">
    <property type="protein sequence ID" value="AUX29960.1"/>
    <property type="molecule type" value="Genomic_DNA"/>
</dbReference>
<organism evidence="1 2">
    <name type="scientific">Sorangium cellulosum</name>
    <name type="common">Polyangium cellulosum</name>
    <dbReference type="NCBI Taxonomy" id="56"/>
    <lineage>
        <taxon>Bacteria</taxon>
        <taxon>Pseudomonadati</taxon>
        <taxon>Myxococcota</taxon>
        <taxon>Polyangia</taxon>
        <taxon>Polyangiales</taxon>
        <taxon>Polyangiaceae</taxon>
        <taxon>Sorangium</taxon>
    </lineage>
</organism>
<dbReference type="AlphaFoldDB" id="A0A4P2QJ46"/>
<proteinExistence type="predicted"/>
<reference evidence="1 2" key="1">
    <citation type="submission" date="2015-09" db="EMBL/GenBank/DDBJ databases">
        <title>Sorangium comparison.</title>
        <authorList>
            <person name="Zaburannyi N."/>
            <person name="Bunk B."/>
            <person name="Overmann J."/>
            <person name="Mueller R."/>
        </authorList>
    </citation>
    <scope>NUCLEOTIDE SEQUENCE [LARGE SCALE GENOMIC DNA]</scope>
    <source>
        <strain evidence="1 2">So ce836</strain>
    </source>
</reference>
<accession>A0A4P2QJ46</accession>
<gene>
    <name evidence="1" type="ORF">SOCE836_020550</name>
</gene>
<dbReference type="Proteomes" id="UP000295497">
    <property type="component" value="Chromosome"/>
</dbReference>
<name>A0A4P2QJ46_SORCE</name>
<protein>
    <submittedName>
        <fullName evidence="1">Uncharacterized protein</fullName>
    </submittedName>
</protein>
<evidence type="ECO:0000313" key="1">
    <source>
        <dbReference type="EMBL" id="AUX29960.1"/>
    </source>
</evidence>
<sequence>MMSYSLQGAVYVALGRIAQSELRKIVSPVVAEDDNILVGPSSAEPKRHRALRARRWGVEPSAELNKELADSDGKPICVALPPTIRGLLSFSRICASAAERGRQVFMMALEPDATLVLPQGPDPAVEAYIDVADALQRKPSVTRCSELEIALAATLWKLWCRRSPVAISRFCASGSALHPQLANLGRYHAGYFPRQTAQGLLLSRFDELLLRQLSSDWIAPVKVFSNGMRARSGLHAWLSHVGDYCVLERLLAWSRHDGGRVIECEEHPEKASELSRWSFRWRAGGEEILERLPSLQAAAPVSLGGAVAYDADRAWVCRFDVRGTPYVTRLATAQGAVGGRTAPVA</sequence>
<evidence type="ECO:0000313" key="2">
    <source>
        <dbReference type="Proteomes" id="UP000295497"/>
    </source>
</evidence>